<comment type="caution">
    <text evidence="1">The sequence shown here is derived from an EMBL/GenBank/DDBJ whole genome shotgun (WGS) entry which is preliminary data.</text>
</comment>
<evidence type="ECO:0000313" key="2">
    <source>
        <dbReference type="Proteomes" id="UP001302126"/>
    </source>
</evidence>
<name>A0AAN6WHR9_9PEZI</name>
<reference evidence="1" key="2">
    <citation type="submission" date="2023-05" db="EMBL/GenBank/DDBJ databases">
        <authorList>
            <consortium name="Lawrence Berkeley National Laboratory"/>
            <person name="Steindorff A."/>
            <person name="Hensen N."/>
            <person name="Bonometti L."/>
            <person name="Westerberg I."/>
            <person name="Brannstrom I.O."/>
            <person name="Guillou S."/>
            <person name="Cros-Aarteil S."/>
            <person name="Calhoun S."/>
            <person name="Haridas S."/>
            <person name="Kuo A."/>
            <person name="Mondo S."/>
            <person name="Pangilinan J."/>
            <person name="Riley R."/>
            <person name="Labutti K."/>
            <person name="Andreopoulos B."/>
            <person name="Lipzen A."/>
            <person name="Chen C."/>
            <person name="Yanf M."/>
            <person name="Daum C."/>
            <person name="Ng V."/>
            <person name="Clum A."/>
            <person name="Ohm R."/>
            <person name="Martin F."/>
            <person name="Silar P."/>
            <person name="Natvig D."/>
            <person name="Lalanne C."/>
            <person name="Gautier V."/>
            <person name="Ament-Velasquez S.L."/>
            <person name="Kruys A."/>
            <person name="Hutchinson M.I."/>
            <person name="Powell A.J."/>
            <person name="Barry K."/>
            <person name="Miller A.N."/>
            <person name="Grigoriev I.V."/>
            <person name="Debuchy R."/>
            <person name="Gladieux P."/>
            <person name="Thoren M.H."/>
            <person name="Johannesson H."/>
        </authorList>
    </citation>
    <scope>NUCLEOTIDE SEQUENCE</scope>
    <source>
        <strain evidence="1">PSN309</strain>
    </source>
</reference>
<proteinExistence type="predicted"/>
<evidence type="ECO:0000313" key="1">
    <source>
        <dbReference type="EMBL" id="KAK4182313.1"/>
    </source>
</evidence>
<dbReference type="Proteomes" id="UP001302126">
    <property type="component" value="Unassembled WGS sequence"/>
</dbReference>
<keyword evidence="2" id="KW-1185">Reference proteome</keyword>
<dbReference type="AlphaFoldDB" id="A0AAN6WHR9"/>
<organism evidence="1 2">
    <name type="scientific">Podospora australis</name>
    <dbReference type="NCBI Taxonomy" id="1536484"/>
    <lineage>
        <taxon>Eukaryota</taxon>
        <taxon>Fungi</taxon>
        <taxon>Dikarya</taxon>
        <taxon>Ascomycota</taxon>
        <taxon>Pezizomycotina</taxon>
        <taxon>Sordariomycetes</taxon>
        <taxon>Sordariomycetidae</taxon>
        <taxon>Sordariales</taxon>
        <taxon>Podosporaceae</taxon>
        <taxon>Podospora</taxon>
    </lineage>
</organism>
<reference evidence="1" key="1">
    <citation type="journal article" date="2023" name="Mol. Phylogenet. Evol.">
        <title>Genome-scale phylogeny and comparative genomics of the fungal order Sordariales.</title>
        <authorList>
            <person name="Hensen N."/>
            <person name="Bonometti L."/>
            <person name="Westerberg I."/>
            <person name="Brannstrom I.O."/>
            <person name="Guillou S."/>
            <person name="Cros-Aarteil S."/>
            <person name="Calhoun S."/>
            <person name="Haridas S."/>
            <person name="Kuo A."/>
            <person name="Mondo S."/>
            <person name="Pangilinan J."/>
            <person name="Riley R."/>
            <person name="LaButti K."/>
            <person name="Andreopoulos B."/>
            <person name="Lipzen A."/>
            <person name="Chen C."/>
            <person name="Yan M."/>
            <person name="Daum C."/>
            <person name="Ng V."/>
            <person name="Clum A."/>
            <person name="Steindorff A."/>
            <person name="Ohm R.A."/>
            <person name="Martin F."/>
            <person name="Silar P."/>
            <person name="Natvig D.O."/>
            <person name="Lalanne C."/>
            <person name="Gautier V."/>
            <person name="Ament-Velasquez S.L."/>
            <person name="Kruys A."/>
            <person name="Hutchinson M.I."/>
            <person name="Powell A.J."/>
            <person name="Barry K."/>
            <person name="Miller A.N."/>
            <person name="Grigoriev I.V."/>
            <person name="Debuchy R."/>
            <person name="Gladieux P."/>
            <person name="Hiltunen Thoren M."/>
            <person name="Johannesson H."/>
        </authorList>
    </citation>
    <scope>NUCLEOTIDE SEQUENCE</scope>
    <source>
        <strain evidence="1">PSN309</strain>
    </source>
</reference>
<gene>
    <name evidence="1" type="ORF">QBC35DRAFT_396204</name>
</gene>
<dbReference type="EMBL" id="MU864684">
    <property type="protein sequence ID" value="KAK4182313.1"/>
    <property type="molecule type" value="Genomic_DNA"/>
</dbReference>
<accession>A0AAN6WHR9</accession>
<feature type="non-terminal residue" evidence="1">
    <location>
        <position position="1"/>
    </location>
</feature>
<protein>
    <submittedName>
        <fullName evidence="1">Uncharacterized protein</fullName>
    </submittedName>
</protein>
<sequence>REYKCGHFRWIAYKWCNLYEYQDKRCEPDIMKFETALQSCGMLLLVCVSR</sequence>